<accession>A0A9N9ARA4</accession>
<gene>
    <name evidence="1" type="ORF">AMORRO_LOCUS4957</name>
</gene>
<sequence length="120" mass="13410">MEMNIRRSNVSKNQPRQVMQKAHIMLAIATEFALNANLRILPKSAEMEESNDAQSEMNDSNGTKELAIQMKHLMLVIVASLKLGYNEGVEISSGIVVLIDHKLLYIGGAKILTELKYLQI</sequence>
<dbReference type="EMBL" id="CAJVPV010002836">
    <property type="protein sequence ID" value="CAG8537276.1"/>
    <property type="molecule type" value="Genomic_DNA"/>
</dbReference>
<dbReference type="AlphaFoldDB" id="A0A9N9ARA4"/>
<evidence type="ECO:0000313" key="1">
    <source>
        <dbReference type="EMBL" id="CAG8537276.1"/>
    </source>
</evidence>
<reference evidence="1" key="1">
    <citation type="submission" date="2021-06" db="EMBL/GenBank/DDBJ databases">
        <authorList>
            <person name="Kallberg Y."/>
            <person name="Tangrot J."/>
            <person name="Rosling A."/>
        </authorList>
    </citation>
    <scope>NUCLEOTIDE SEQUENCE</scope>
    <source>
        <strain evidence="1">CL551</strain>
    </source>
</reference>
<name>A0A9N9ARA4_9GLOM</name>
<proteinExistence type="predicted"/>
<evidence type="ECO:0000313" key="2">
    <source>
        <dbReference type="Proteomes" id="UP000789342"/>
    </source>
</evidence>
<dbReference type="Proteomes" id="UP000789342">
    <property type="component" value="Unassembled WGS sequence"/>
</dbReference>
<protein>
    <submittedName>
        <fullName evidence="1">3217_t:CDS:1</fullName>
    </submittedName>
</protein>
<comment type="caution">
    <text evidence="1">The sequence shown here is derived from an EMBL/GenBank/DDBJ whole genome shotgun (WGS) entry which is preliminary data.</text>
</comment>
<keyword evidence="2" id="KW-1185">Reference proteome</keyword>
<organism evidence="1 2">
    <name type="scientific">Acaulospora morrowiae</name>
    <dbReference type="NCBI Taxonomy" id="94023"/>
    <lineage>
        <taxon>Eukaryota</taxon>
        <taxon>Fungi</taxon>
        <taxon>Fungi incertae sedis</taxon>
        <taxon>Mucoromycota</taxon>
        <taxon>Glomeromycotina</taxon>
        <taxon>Glomeromycetes</taxon>
        <taxon>Diversisporales</taxon>
        <taxon>Acaulosporaceae</taxon>
        <taxon>Acaulospora</taxon>
    </lineage>
</organism>